<dbReference type="RefSeq" id="WP_148063185.1">
    <property type="nucleotide sequence ID" value="NZ_VRYZ01000002.1"/>
</dbReference>
<comment type="caution">
    <text evidence="1">The sequence shown here is derived from an EMBL/GenBank/DDBJ whole genome shotgun (WGS) entry which is preliminary data.</text>
</comment>
<evidence type="ECO:0008006" key="3">
    <source>
        <dbReference type="Google" id="ProtNLM"/>
    </source>
</evidence>
<name>A0A5C8ZZM3_9GAMM</name>
<dbReference type="Proteomes" id="UP000321933">
    <property type="component" value="Unassembled WGS sequence"/>
</dbReference>
<organism evidence="1 2">
    <name type="scientific">Parahaliea aestuarii</name>
    <dbReference type="NCBI Taxonomy" id="1852021"/>
    <lineage>
        <taxon>Bacteria</taxon>
        <taxon>Pseudomonadati</taxon>
        <taxon>Pseudomonadota</taxon>
        <taxon>Gammaproteobacteria</taxon>
        <taxon>Cellvibrionales</taxon>
        <taxon>Halieaceae</taxon>
        <taxon>Parahaliea</taxon>
    </lineage>
</organism>
<evidence type="ECO:0000313" key="2">
    <source>
        <dbReference type="Proteomes" id="UP000321933"/>
    </source>
</evidence>
<dbReference type="EMBL" id="VRYZ01000002">
    <property type="protein sequence ID" value="TXS93249.1"/>
    <property type="molecule type" value="Genomic_DNA"/>
</dbReference>
<gene>
    <name evidence="1" type="ORF">FVW59_05240</name>
</gene>
<proteinExistence type="predicted"/>
<evidence type="ECO:0000313" key="1">
    <source>
        <dbReference type="EMBL" id="TXS93249.1"/>
    </source>
</evidence>
<dbReference type="AlphaFoldDB" id="A0A5C8ZZM3"/>
<reference evidence="1 2" key="1">
    <citation type="submission" date="2019-08" db="EMBL/GenBank/DDBJ databases">
        <title>Parahaliea maris sp. nov., isolated from the surface seawater.</title>
        <authorList>
            <person name="Liu Y."/>
        </authorList>
    </citation>
    <scope>NUCLEOTIDE SEQUENCE [LARGE SCALE GENOMIC DNA]</scope>
    <source>
        <strain evidence="1 2">S2-26</strain>
    </source>
</reference>
<protein>
    <recommendedName>
        <fullName evidence="3">DUF1302 domain-containing protein</fullName>
    </recommendedName>
</protein>
<keyword evidence="2" id="KW-1185">Reference proteome</keyword>
<dbReference type="OrthoDB" id="5729662at2"/>
<sequence length="119" mass="12926">MYRDHWHALKVRASTHYVYSYVESFNESSGFPSFNASTGSLSAKIDVAQPLSVTVGDYPLYLIGHAAATSFTGPGRDQLGFDHFYELGVALGYRQVALGLQAVLGPDVDGLTITLDYGF</sequence>
<accession>A0A5C8ZZM3</accession>